<dbReference type="GO" id="GO:0005634">
    <property type="term" value="C:nucleus"/>
    <property type="evidence" value="ECO:0007669"/>
    <property type="project" value="UniProtKB-SubCell"/>
</dbReference>
<dbReference type="GO" id="GO:0000981">
    <property type="term" value="F:DNA-binding transcription factor activity, RNA polymerase II-specific"/>
    <property type="evidence" value="ECO:0007669"/>
    <property type="project" value="TreeGrafter"/>
</dbReference>
<comment type="caution">
    <text evidence="9">The sequence shown here is derived from an EMBL/GenBank/DDBJ whole genome shotgun (WGS) entry which is preliminary data.</text>
</comment>
<dbReference type="PANTHER" id="PTHR23226:SF416">
    <property type="entry name" value="FI01424P"/>
    <property type="match status" value="1"/>
</dbReference>
<dbReference type="PROSITE" id="PS00028">
    <property type="entry name" value="ZINC_FINGER_C2H2_1"/>
    <property type="match status" value="1"/>
</dbReference>
<dbReference type="SUPFAM" id="SSF57667">
    <property type="entry name" value="beta-beta-alpha zinc fingers"/>
    <property type="match status" value="1"/>
</dbReference>
<gene>
    <name evidence="9" type="primary">Znf256</name>
    <name evidence="9" type="ORF">CAMPRO_R01453</name>
</gene>
<evidence type="ECO:0000313" key="9">
    <source>
        <dbReference type="EMBL" id="NXC35077.1"/>
    </source>
</evidence>
<dbReference type="OrthoDB" id="9439903at2759"/>
<feature type="domain" description="C2H2-type" evidence="8">
    <location>
        <begin position="21"/>
        <end position="48"/>
    </location>
</feature>
<comment type="subcellular location">
    <subcellularLocation>
        <location evidence="1">Nucleus</location>
    </subcellularLocation>
</comment>
<dbReference type="Gene3D" id="3.30.160.60">
    <property type="entry name" value="Classic Zinc Finger"/>
    <property type="match status" value="2"/>
</dbReference>
<keyword evidence="4 7" id="KW-0863">Zinc-finger</keyword>
<keyword evidence="10" id="KW-1185">Reference proteome</keyword>
<keyword evidence="2" id="KW-0479">Metal-binding</keyword>
<dbReference type="InterPro" id="IPR036236">
    <property type="entry name" value="Znf_C2H2_sf"/>
</dbReference>
<dbReference type="AlphaFoldDB" id="A0A851N549"/>
<organism evidence="9 10">
    <name type="scientific">Campylorhamphus procurvoides</name>
    <dbReference type="NCBI Taxonomy" id="190295"/>
    <lineage>
        <taxon>Eukaryota</taxon>
        <taxon>Metazoa</taxon>
        <taxon>Chordata</taxon>
        <taxon>Craniata</taxon>
        <taxon>Vertebrata</taxon>
        <taxon>Euteleostomi</taxon>
        <taxon>Archelosauria</taxon>
        <taxon>Archosauria</taxon>
        <taxon>Dinosauria</taxon>
        <taxon>Saurischia</taxon>
        <taxon>Theropoda</taxon>
        <taxon>Coelurosauria</taxon>
        <taxon>Aves</taxon>
        <taxon>Neognathae</taxon>
        <taxon>Neoaves</taxon>
        <taxon>Telluraves</taxon>
        <taxon>Australaves</taxon>
        <taxon>Passeriformes</taxon>
        <taxon>Dendrocolaptidae</taxon>
        <taxon>Campylorhamphus</taxon>
    </lineage>
</organism>
<keyword evidence="5" id="KW-0862">Zinc</keyword>
<sequence length="56" mass="6476">SFNQGLDLVVREHLHSGERRYKCLECGKSFSQSCNLLNHQHIHTGERPYTCEECGK</sequence>
<feature type="non-terminal residue" evidence="9">
    <location>
        <position position="56"/>
    </location>
</feature>
<keyword evidence="3" id="KW-0677">Repeat</keyword>
<evidence type="ECO:0000256" key="1">
    <source>
        <dbReference type="ARBA" id="ARBA00004123"/>
    </source>
</evidence>
<evidence type="ECO:0000256" key="4">
    <source>
        <dbReference type="ARBA" id="ARBA00022771"/>
    </source>
</evidence>
<reference evidence="9" key="1">
    <citation type="submission" date="2019-09" db="EMBL/GenBank/DDBJ databases">
        <title>Bird 10,000 Genomes (B10K) Project - Family phase.</title>
        <authorList>
            <person name="Zhang G."/>
        </authorList>
    </citation>
    <scope>NUCLEOTIDE SEQUENCE</scope>
    <source>
        <strain evidence="9">B10K-DU-001-09</strain>
        <tissue evidence="9">Muscle</tissue>
    </source>
</reference>
<dbReference type="FunFam" id="3.30.160.60:FF:002343">
    <property type="entry name" value="Zinc finger protein 33A"/>
    <property type="match status" value="1"/>
</dbReference>
<dbReference type="InterPro" id="IPR013087">
    <property type="entry name" value="Znf_C2H2_type"/>
</dbReference>
<evidence type="ECO:0000256" key="6">
    <source>
        <dbReference type="ARBA" id="ARBA00023242"/>
    </source>
</evidence>
<evidence type="ECO:0000256" key="3">
    <source>
        <dbReference type="ARBA" id="ARBA00022737"/>
    </source>
</evidence>
<dbReference type="PANTHER" id="PTHR23226">
    <property type="entry name" value="ZINC FINGER AND SCAN DOMAIN-CONTAINING"/>
    <property type="match status" value="1"/>
</dbReference>
<dbReference type="Pfam" id="PF00096">
    <property type="entry name" value="zf-C2H2"/>
    <property type="match status" value="1"/>
</dbReference>
<dbReference type="EMBL" id="WBMV01007875">
    <property type="protein sequence ID" value="NXC35077.1"/>
    <property type="molecule type" value="Genomic_DNA"/>
</dbReference>
<evidence type="ECO:0000256" key="5">
    <source>
        <dbReference type="ARBA" id="ARBA00022833"/>
    </source>
</evidence>
<dbReference type="PROSITE" id="PS50157">
    <property type="entry name" value="ZINC_FINGER_C2H2_2"/>
    <property type="match status" value="1"/>
</dbReference>
<feature type="non-terminal residue" evidence="9">
    <location>
        <position position="1"/>
    </location>
</feature>
<evidence type="ECO:0000256" key="7">
    <source>
        <dbReference type="PROSITE-ProRule" id="PRU00042"/>
    </source>
</evidence>
<evidence type="ECO:0000313" key="10">
    <source>
        <dbReference type="Proteomes" id="UP000614027"/>
    </source>
</evidence>
<dbReference type="GO" id="GO:0008270">
    <property type="term" value="F:zinc ion binding"/>
    <property type="evidence" value="ECO:0007669"/>
    <property type="project" value="UniProtKB-KW"/>
</dbReference>
<proteinExistence type="predicted"/>
<accession>A0A851N549</accession>
<protein>
    <submittedName>
        <fullName evidence="9">ZN256 protein</fullName>
    </submittedName>
</protein>
<dbReference type="Proteomes" id="UP000614027">
    <property type="component" value="Unassembled WGS sequence"/>
</dbReference>
<keyword evidence="6" id="KW-0539">Nucleus</keyword>
<dbReference type="GO" id="GO:0000978">
    <property type="term" value="F:RNA polymerase II cis-regulatory region sequence-specific DNA binding"/>
    <property type="evidence" value="ECO:0007669"/>
    <property type="project" value="TreeGrafter"/>
</dbReference>
<evidence type="ECO:0000259" key="8">
    <source>
        <dbReference type="PROSITE" id="PS50157"/>
    </source>
</evidence>
<evidence type="ECO:0000256" key="2">
    <source>
        <dbReference type="ARBA" id="ARBA00022723"/>
    </source>
</evidence>
<name>A0A851N549_9DEND</name>